<feature type="coiled-coil region" evidence="1">
    <location>
        <begin position="352"/>
        <end position="488"/>
    </location>
</feature>
<protein>
    <submittedName>
        <fullName evidence="3">Uncharacterized protein</fullName>
    </submittedName>
</protein>
<keyword evidence="4" id="KW-1185">Reference proteome</keyword>
<evidence type="ECO:0000313" key="4">
    <source>
        <dbReference type="Proteomes" id="UP000693981"/>
    </source>
</evidence>
<proteinExistence type="predicted"/>
<evidence type="ECO:0000313" key="3">
    <source>
        <dbReference type="EMBL" id="KAG7401918.1"/>
    </source>
</evidence>
<dbReference type="OrthoDB" id="111465at2759"/>
<sequence length="762" mass="87542">MERSGVRLRLEDSAKWNATDAQDRGRGILLQLLTQITEFLERKEMMSSRVAASNEWRKSRSRRHAESSNNLFEVVLQVCGQRMRRLKRSERDQDELSAQSPRVLVAEAIVQELLVSLMELRMKEKETMVMDEVENVEVMRKLHVHLKRDEEQVRNRVCVGAGDEQQLEELQLMLRTDFLEEVASADSPQKRQQTESAANNEASLQFAWETIDDQKKEIVRLRAENEELKRSTGRSSSLKASLLDDDPAKVIEHLRSQLSSHHDKNLDILQDHIQRLERALQTATATARKKSRGWDGSRSTMDSSRSTEQDDWSSLLSRSAVGTDFSRTQVPRRKCEECRKSAASLLALRSEVKQLRAHAATDEESLVQAEKDRGQLQRENAALSTGLLTAKQKQEELRQMIVDLTQEKHQLQNLSDSEERTSERTICLLKDQLGALEKQKAHQKRKLDELIATYDAECSEKQALMKTYAELEETNMDLSKSATELQAQMTSLKEFAERQKEVINAQDVVVTDLRAQLNSKEQDGKTQATALQKKQAVISNLKAELSELQLRLDKLESEKRKASGENERLLQTLDECKRKNQRLELGIEELKQGKELIVSLQQVERENSALQHSELQQAREQINSMNIQLSSTKTECIKLEQALAEMKEANDTLRQDRDSAEAQHTKEVKQLRDELKAMQQDRTVLEEQVKAQEELQEKLDTMKRTSVGQKEQIGKGSKARYKACQKNSTAYNDDLKKLKLIATQLLLLEKPRARQKKKMKWN</sequence>
<name>A0A8T1XCA0_9STRA</name>
<feature type="region of interest" description="Disordered" evidence="2">
    <location>
        <begin position="282"/>
        <end position="313"/>
    </location>
</feature>
<feature type="coiled-coil region" evidence="1">
    <location>
        <begin position="531"/>
        <end position="712"/>
    </location>
</feature>
<dbReference type="Proteomes" id="UP000693981">
    <property type="component" value="Unassembled WGS sequence"/>
</dbReference>
<dbReference type="AlphaFoldDB" id="A0A8T1XCA0"/>
<reference evidence="3" key="1">
    <citation type="submission" date="2021-02" db="EMBL/GenBank/DDBJ databases">
        <authorList>
            <person name="Palmer J.M."/>
        </authorList>
    </citation>
    <scope>NUCLEOTIDE SEQUENCE</scope>
    <source>
        <strain evidence="3">SCRP23</strain>
    </source>
</reference>
<keyword evidence="1" id="KW-0175">Coiled coil</keyword>
<feature type="compositionally biased region" description="Polar residues" evidence="2">
    <location>
        <begin position="297"/>
        <end position="313"/>
    </location>
</feature>
<gene>
    <name evidence="3" type="ORF">PHYBOEH_009498</name>
</gene>
<accession>A0A8T1XCA0</accession>
<evidence type="ECO:0000256" key="1">
    <source>
        <dbReference type="SAM" id="Coils"/>
    </source>
</evidence>
<comment type="caution">
    <text evidence="3">The sequence shown here is derived from an EMBL/GenBank/DDBJ whole genome shotgun (WGS) entry which is preliminary data.</text>
</comment>
<evidence type="ECO:0000256" key="2">
    <source>
        <dbReference type="SAM" id="MobiDB-lite"/>
    </source>
</evidence>
<organism evidence="3 4">
    <name type="scientific">Phytophthora boehmeriae</name>
    <dbReference type="NCBI Taxonomy" id="109152"/>
    <lineage>
        <taxon>Eukaryota</taxon>
        <taxon>Sar</taxon>
        <taxon>Stramenopiles</taxon>
        <taxon>Oomycota</taxon>
        <taxon>Peronosporomycetes</taxon>
        <taxon>Peronosporales</taxon>
        <taxon>Peronosporaceae</taxon>
        <taxon>Phytophthora</taxon>
    </lineage>
</organism>
<dbReference type="EMBL" id="JAGDFL010000006">
    <property type="protein sequence ID" value="KAG7401918.1"/>
    <property type="molecule type" value="Genomic_DNA"/>
</dbReference>